<feature type="compositionally biased region" description="Low complexity" evidence="1">
    <location>
        <begin position="269"/>
        <end position="285"/>
    </location>
</feature>
<protein>
    <submittedName>
        <fullName evidence="3">Uncharacterized protein</fullName>
    </submittedName>
</protein>
<feature type="compositionally biased region" description="Pro residues" evidence="1">
    <location>
        <begin position="166"/>
        <end position="186"/>
    </location>
</feature>
<feature type="compositionally biased region" description="Polar residues" evidence="1">
    <location>
        <begin position="367"/>
        <end position="378"/>
    </location>
</feature>
<keyword evidence="2" id="KW-1133">Transmembrane helix</keyword>
<evidence type="ECO:0000256" key="2">
    <source>
        <dbReference type="SAM" id="Phobius"/>
    </source>
</evidence>
<keyword evidence="2" id="KW-0472">Membrane</keyword>
<gene>
    <name evidence="3" type="ORF">SVIM_LOCUS391345</name>
</gene>
<feature type="compositionally biased region" description="Basic and acidic residues" evidence="1">
    <location>
        <begin position="201"/>
        <end position="217"/>
    </location>
</feature>
<keyword evidence="2" id="KW-0812">Transmembrane</keyword>
<dbReference type="AlphaFoldDB" id="A0A6N2N001"/>
<proteinExistence type="predicted"/>
<feature type="transmembrane region" description="Helical" evidence="2">
    <location>
        <begin position="12"/>
        <end position="42"/>
    </location>
</feature>
<organism evidence="3">
    <name type="scientific">Salix viminalis</name>
    <name type="common">Common osier</name>
    <name type="synonym">Basket willow</name>
    <dbReference type="NCBI Taxonomy" id="40686"/>
    <lineage>
        <taxon>Eukaryota</taxon>
        <taxon>Viridiplantae</taxon>
        <taxon>Streptophyta</taxon>
        <taxon>Embryophyta</taxon>
        <taxon>Tracheophyta</taxon>
        <taxon>Spermatophyta</taxon>
        <taxon>Magnoliopsida</taxon>
        <taxon>eudicotyledons</taxon>
        <taxon>Gunneridae</taxon>
        <taxon>Pentapetalae</taxon>
        <taxon>rosids</taxon>
        <taxon>fabids</taxon>
        <taxon>Malpighiales</taxon>
        <taxon>Salicaceae</taxon>
        <taxon>Saliceae</taxon>
        <taxon>Salix</taxon>
    </lineage>
</organism>
<evidence type="ECO:0000256" key="1">
    <source>
        <dbReference type="SAM" id="MobiDB-lite"/>
    </source>
</evidence>
<evidence type="ECO:0000313" key="3">
    <source>
        <dbReference type="EMBL" id="VFU55208.1"/>
    </source>
</evidence>
<feature type="region of interest" description="Disordered" evidence="1">
    <location>
        <begin position="367"/>
        <end position="408"/>
    </location>
</feature>
<dbReference type="PANTHER" id="PTHR33098">
    <property type="entry name" value="COTTON FIBER (DUF761)"/>
    <property type="match status" value="1"/>
</dbReference>
<dbReference type="PANTHER" id="PTHR33098:SF71">
    <property type="entry name" value="HYDROXYPROLINE-RICH GLYCOPROTEIN FAMILY PROTEIN"/>
    <property type="match status" value="1"/>
</dbReference>
<name>A0A6N2N001_SALVM</name>
<feature type="compositionally biased region" description="Pro residues" evidence="1">
    <location>
        <begin position="222"/>
        <end position="238"/>
    </location>
</feature>
<dbReference type="EMBL" id="CAADRP010001874">
    <property type="protein sequence ID" value="VFU55208.1"/>
    <property type="molecule type" value="Genomic_DNA"/>
</dbReference>
<feature type="region of interest" description="Disordered" evidence="1">
    <location>
        <begin position="431"/>
        <end position="450"/>
    </location>
</feature>
<reference evidence="3" key="1">
    <citation type="submission" date="2019-03" db="EMBL/GenBank/DDBJ databases">
        <authorList>
            <person name="Mank J."/>
            <person name="Almeida P."/>
        </authorList>
    </citation>
    <scope>NUCLEOTIDE SEQUENCE</scope>
    <source>
        <strain evidence="3">78183</strain>
    </source>
</reference>
<accession>A0A6N2N001</accession>
<feature type="region of interest" description="Disordered" evidence="1">
    <location>
        <begin position="160"/>
        <end position="354"/>
    </location>
</feature>
<feature type="compositionally biased region" description="Basic and acidic residues" evidence="1">
    <location>
        <begin position="56"/>
        <end position="66"/>
    </location>
</feature>
<sequence>MPRRGSPSPLLNLPLLIIILPSNWDSLYVFLVLLAILCGVFARRNDDESTSNEDNPGNHDKLKRDPVSNAPWFADDLPDPKIYAGTNNSSPLGGAATTAAGYRLRMGSSSCPDLMQDSFWKTPDDLSRYRSPIHHRRHQSGEFEESRVKDIPVDTFVRCSSSMLQSPPPPKTFAPPPPPPPPPPPTATKSNQKQKRTCRKLPRETEKAGENDHESTKIKASPPTPPPPPPRLATPAPPKKMQRKQKTQVSPKNDALRSPMEPPSLGTFTISSSSSSTASTTAATINKLTRHKSQVPLPPPEPPRRRKSSTTGLPPLPKRVDSLYEDNVINGGQSPLVAMPPLSPPPPCQMPGSQSCFQRGICVETRSAQSSRCSSPNSEEVDKESKRQTVNKTDGMDGIGGPSFCPSPDVNMKAETFIARLRDGWRLEKMNSLREKGSVDQVPGTDPAKI</sequence>
<feature type="region of interest" description="Disordered" evidence="1">
    <location>
        <begin position="46"/>
        <end position="70"/>
    </location>
</feature>